<evidence type="ECO:0000313" key="1">
    <source>
        <dbReference type="EMBL" id="CAI9279072.1"/>
    </source>
</evidence>
<name>A0AA36E231_LACSI</name>
<protein>
    <submittedName>
        <fullName evidence="1">Uncharacterized protein</fullName>
    </submittedName>
</protein>
<dbReference type="EMBL" id="OX465080">
    <property type="protein sequence ID" value="CAI9279072.1"/>
    <property type="molecule type" value="Genomic_DNA"/>
</dbReference>
<organism evidence="1 2">
    <name type="scientific">Lactuca saligna</name>
    <name type="common">Willowleaf lettuce</name>
    <dbReference type="NCBI Taxonomy" id="75948"/>
    <lineage>
        <taxon>Eukaryota</taxon>
        <taxon>Viridiplantae</taxon>
        <taxon>Streptophyta</taxon>
        <taxon>Embryophyta</taxon>
        <taxon>Tracheophyta</taxon>
        <taxon>Spermatophyta</taxon>
        <taxon>Magnoliopsida</taxon>
        <taxon>eudicotyledons</taxon>
        <taxon>Gunneridae</taxon>
        <taxon>Pentapetalae</taxon>
        <taxon>asterids</taxon>
        <taxon>campanulids</taxon>
        <taxon>Asterales</taxon>
        <taxon>Asteraceae</taxon>
        <taxon>Cichorioideae</taxon>
        <taxon>Cichorieae</taxon>
        <taxon>Lactucinae</taxon>
        <taxon>Lactuca</taxon>
    </lineage>
</organism>
<dbReference type="AlphaFoldDB" id="A0AA36E231"/>
<gene>
    <name evidence="1" type="ORF">LSALG_LOCUS18901</name>
</gene>
<accession>A0AA36E231</accession>
<dbReference type="Proteomes" id="UP001177003">
    <property type="component" value="Chromosome 4"/>
</dbReference>
<reference evidence="1" key="1">
    <citation type="submission" date="2023-04" db="EMBL/GenBank/DDBJ databases">
        <authorList>
            <person name="Vijverberg K."/>
            <person name="Xiong W."/>
            <person name="Schranz E."/>
        </authorList>
    </citation>
    <scope>NUCLEOTIDE SEQUENCE</scope>
</reference>
<evidence type="ECO:0000313" key="2">
    <source>
        <dbReference type="Proteomes" id="UP001177003"/>
    </source>
</evidence>
<sequence length="112" mass="12764">MSRVMSNLDWLVNEGFVRMVDKVIKLPYFLHDVGRIIHMCFAAGEEFGRETLHKKIDVGTFDPRAASSTSIHTREMVGAIDSFLTYHYTFLMKLGSLYINGLLRLYTDDNGG</sequence>
<keyword evidence="2" id="KW-1185">Reference proteome</keyword>
<proteinExistence type="predicted"/>